<feature type="domain" description="Sugar 3,4-ketoisomerase QdtA cupin" evidence="1">
    <location>
        <begin position="9"/>
        <end position="136"/>
    </location>
</feature>
<protein>
    <submittedName>
        <fullName evidence="2">WxcM-like domain-containing protein</fullName>
    </submittedName>
</protein>
<reference evidence="2" key="1">
    <citation type="submission" date="2019-04" db="EMBL/GenBank/DDBJ databases">
        <title>Whole genome sequencing of oral phylogroup 2 treponemes.</title>
        <authorList>
            <person name="Chan Y."/>
            <person name="Zeng H.H."/>
            <person name="Yu X.L."/>
            <person name="Leung W.K."/>
            <person name="Watt R.M."/>
        </authorList>
    </citation>
    <scope>NUCLEOTIDE SEQUENCE</scope>
    <source>
        <strain evidence="2">OMZ 835</strain>
    </source>
</reference>
<organism evidence="2 3">
    <name type="scientific">Treponema putidum</name>
    <dbReference type="NCBI Taxonomy" id="221027"/>
    <lineage>
        <taxon>Bacteria</taxon>
        <taxon>Pseudomonadati</taxon>
        <taxon>Spirochaetota</taxon>
        <taxon>Spirochaetia</taxon>
        <taxon>Spirochaetales</taxon>
        <taxon>Treponemataceae</taxon>
        <taxon>Treponema</taxon>
    </lineage>
</organism>
<dbReference type="InterPro" id="IPR008894">
    <property type="entry name" value="QdtA_cupin_dom"/>
</dbReference>
<dbReference type="Proteomes" id="UP001058682">
    <property type="component" value="Chromosome"/>
</dbReference>
<evidence type="ECO:0000313" key="3">
    <source>
        <dbReference type="Proteomes" id="UP001058682"/>
    </source>
</evidence>
<dbReference type="Pfam" id="PF05523">
    <property type="entry name" value="FdtA"/>
    <property type="match status" value="1"/>
</dbReference>
<evidence type="ECO:0000313" key="2">
    <source>
        <dbReference type="EMBL" id="UTY33217.1"/>
    </source>
</evidence>
<dbReference type="SUPFAM" id="SSF51182">
    <property type="entry name" value="RmlC-like cupins"/>
    <property type="match status" value="1"/>
</dbReference>
<dbReference type="EMBL" id="CP038804">
    <property type="protein sequence ID" value="UTY33217.1"/>
    <property type="molecule type" value="Genomic_DNA"/>
</dbReference>
<evidence type="ECO:0000259" key="1">
    <source>
        <dbReference type="Pfam" id="PF05523"/>
    </source>
</evidence>
<proteinExistence type="predicted"/>
<dbReference type="CDD" id="cd20292">
    <property type="entry name" value="cupin_QdtA-like"/>
    <property type="match status" value="1"/>
</dbReference>
<gene>
    <name evidence="2" type="ORF">E4N74_03735</name>
</gene>
<name>A0AAE9MT56_9SPIR</name>
<dbReference type="InterPro" id="IPR011051">
    <property type="entry name" value="RmlC_Cupin_sf"/>
</dbReference>
<dbReference type="RefSeq" id="WP_255818945.1">
    <property type="nucleotide sequence ID" value="NZ_CP038804.1"/>
</dbReference>
<dbReference type="AlphaFoldDB" id="A0AAE9MT56"/>
<dbReference type="Gene3D" id="2.60.120.10">
    <property type="entry name" value="Jelly Rolls"/>
    <property type="match status" value="1"/>
</dbReference>
<accession>A0AAE9MT56</accession>
<sequence length="141" mass="16419">MKKYNVYSCSVIELKKEYLLGGYMLGIGNNKNIPFQVKRCYYLYDVPNNEKRGAHAHKNLIQLMIAVSGSFDICLDDGLNKQRFTLNSPYQGLLIVPGIWRDLKNFSSEAICLVLTSELYDEADYIRNYDDFLQYRKMNVH</sequence>
<dbReference type="InterPro" id="IPR014710">
    <property type="entry name" value="RmlC-like_jellyroll"/>
</dbReference>